<evidence type="ECO:0000256" key="2">
    <source>
        <dbReference type="ARBA" id="ARBA00022833"/>
    </source>
</evidence>
<reference evidence="5" key="1">
    <citation type="submission" date="2021-02" db="EMBL/GenBank/DDBJ databases">
        <authorList>
            <person name="Nowell W R."/>
        </authorList>
    </citation>
    <scope>NUCLEOTIDE SEQUENCE</scope>
</reference>
<feature type="compositionally biased region" description="Polar residues" evidence="3">
    <location>
        <begin position="152"/>
        <end position="165"/>
    </location>
</feature>
<feature type="region of interest" description="Disordered" evidence="3">
    <location>
        <begin position="126"/>
        <end position="165"/>
    </location>
</feature>
<feature type="compositionally biased region" description="Polar residues" evidence="3">
    <location>
        <begin position="126"/>
        <end position="144"/>
    </location>
</feature>
<keyword evidence="1" id="KW-0479">Metal-binding</keyword>
<dbReference type="Proteomes" id="UP000681720">
    <property type="component" value="Unassembled WGS sequence"/>
</dbReference>
<evidence type="ECO:0000313" key="6">
    <source>
        <dbReference type="Proteomes" id="UP000681720"/>
    </source>
</evidence>
<dbReference type="InterPro" id="IPR046349">
    <property type="entry name" value="C1-like_sf"/>
</dbReference>
<comment type="caution">
    <text evidence="5">The sequence shown here is derived from an EMBL/GenBank/DDBJ whole genome shotgun (WGS) entry which is preliminary data.</text>
</comment>
<dbReference type="SMART" id="SM00109">
    <property type="entry name" value="C1"/>
    <property type="match status" value="1"/>
</dbReference>
<dbReference type="PROSITE" id="PS50081">
    <property type="entry name" value="ZF_DAG_PE_2"/>
    <property type="match status" value="1"/>
</dbReference>
<dbReference type="EMBL" id="CAJOBJ010332191">
    <property type="protein sequence ID" value="CAF5184316.1"/>
    <property type="molecule type" value="Genomic_DNA"/>
</dbReference>
<name>A0A8S3HTC2_9BILA</name>
<evidence type="ECO:0000259" key="4">
    <source>
        <dbReference type="PROSITE" id="PS50081"/>
    </source>
</evidence>
<proteinExistence type="predicted"/>
<dbReference type="AlphaFoldDB" id="A0A8S3HTC2"/>
<organism evidence="5 6">
    <name type="scientific">Rotaria magnacalcarata</name>
    <dbReference type="NCBI Taxonomy" id="392030"/>
    <lineage>
        <taxon>Eukaryota</taxon>
        <taxon>Metazoa</taxon>
        <taxon>Spiralia</taxon>
        <taxon>Gnathifera</taxon>
        <taxon>Rotifera</taxon>
        <taxon>Eurotatoria</taxon>
        <taxon>Bdelloidea</taxon>
        <taxon>Philodinida</taxon>
        <taxon>Philodinidae</taxon>
        <taxon>Rotaria</taxon>
    </lineage>
</organism>
<feature type="compositionally biased region" description="Low complexity" evidence="3">
    <location>
        <begin position="71"/>
        <end position="81"/>
    </location>
</feature>
<feature type="region of interest" description="Disordered" evidence="3">
    <location>
        <begin position="52"/>
        <end position="81"/>
    </location>
</feature>
<accession>A0A8S3HTC2</accession>
<evidence type="ECO:0000256" key="1">
    <source>
        <dbReference type="ARBA" id="ARBA00022723"/>
    </source>
</evidence>
<dbReference type="InterPro" id="IPR002219">
    <property type="entry name" value="PKC_DAG/PE"/>
</dbReference>
<dbReference type="SUPFAM" id="SSF57889">
    <property type="entry name" value="Cysteine-rich domain"/>
    <property type="match status" value="1"/>
</dbReference>
<evidence type="ECO:0000256" key="3">
    <source>
        <dbReference type="SAM" id="MobiDB-lite"/>
    </source>
</evidence>
<feature type="domain" description="Phorbol-ester/DAG-type" evidence="4">
    <location>
        <begin position="1"/>
        <end position="46"/>
    </location>
</feature>
<feature type="non-terminal residue" evidence="5">
    <location>
        <position position="1"/>
    </location>
</feature>
<dbReference type="GO" id="GO:0046872">
    <property type="term" value="F:metal ion binding"/>
    <property type="evidence" value="ECO:0007669"/>
    <property type="project" value="UniProtKB-KW"/>
</dbReference>
<evidence type="ECO:0000313" key="5">
    <source>
        <dbReference type="EMBL" id="CAF5184316.1"/>
    </source>
</evidence>
<sequence>EHQFSIQTSCKVCSKPVWGINYQGYLCGYCQQSFHRECCSLISEKCSKDRKTNSINNPIQMKPRKTPKNTSKSSSRSLSESFSADNLIQPLFGGIPFSCTQQHMQQQVVSPQRVFIRRSVGGSSTSFNGTMMTYNGPTRTSSLNDGREGSIPNENYENASSTNEGNGEKKFSLICFLAI</sequence>
<protein>
    <recommendedName>
        <fullName evidence="4">Phorbol-ester/DAG-type domain-containing protein</fullName>
    </recommendedName>
</protein>
<gene>
    <name evidence="5" type="ORF">GIL414_LOCUS70431</name>
</gene>
<keyword evidence="2" id="KW-0862">Zinc</keyword>
<dbReference type="Gene3D" id="3.30.60.20">
    <property type="match status" value="1"/>
</dbReference>
<dbReference type="Pfam" id="PF00130">
    <property type="entry name" value="C1_1"/>
    <property type="match status" value="1"/>
</dbReference>